<dbReference type="InterPro" id="IPR000620">
    <property type="entry name" value="EamA_dom"/>
</dbReference>
<feature type="transmembrane region" description="Helical" evidence="1">
    <location>
        <begin position="6"/>
        <end position="24"/>
    </location>
</feature>
<evidence type="ECO:0000313" key="3">
    <source>
        <dbReference type="EMBL" id="PIW37433.1"/>
    </source>
</evidence>
<reference evidence="3 4" key="1">
    <citation type="submission" date="2017-09" db="EMBL/GenBank/DDBJ databases">
        <title>Depth-based differentiation of microbial function through sediment-hosted aquifers and enrichment of novel symbionts in the deep terrestrial subsurface.</title>
        <authorList>
            <person name="Probst A.J."/>
            <person name="Ladd B."/>
            <person name="Jarett J.K."/>
            <person name="Geller-Mcgrath D.E."/>
            <person name="Sieber C.M."/>
            <person name="Emerson J.B."/>
            <person name="Anantharaman K."/>
            <person name="Thomas B.C."/>
            <person name="Malmstrom R."/>
            <person name="Stieglmeier M."/>
            <person name="Klingl A."/>
            <person name="Woyke T."/>
            <person name="Ryan C.M."/>
            <person name="Banfield J.F."/>
        </authorList>
    </citation>
    <scope>NUCLEOTIDE SEQUENCE [LARGE SCALE GENOMIC DNA]</scope>
    <source>
        <strain evidence="3">CG15_BIG_FIL_POST_REV_8_21_14_020_45_12</strain>
    </source>
</reference>
<dbReference type="Pfam" id="PF00892">
    <property type="entry name" value="EamA"/>
    <property type="match status" value="1"/>
</dbReference>
<protein>
    <recommendedName>
        <fullName evidence="2">EamA domain-containing protein</fullName>
    </recommendedName>
</protein>
<accession>A0A2M7H5D2</accession>
<gene>
    <name evidence="3" type="ORF">COW24_00125</name>
</gene>
<feature type="transmembrane region" description="Helical" evidence="1">
    <location>
        <begin position="121"/>
        <end position="138"/>
    </location>
</feature>
<feature type="transmembrane region" description="Helical" evidence="1">
    <location>
        <begin position="95"/>
        <end position="115"/>
    </location>
</feature>
<evidence type="ECO:0000259" key="2">
    <source>
        <dbReference type="Pfam" id="PF00892"/>
    </source>
</evidence>
<evidence type="ECO:0000256" key="1">
    <source>
        <dbReference type="SAM" id="Phobius"/>
    </source>
</evidence>
<dbReference type="SUPFAM" id="SSF103481">
    <property type="entry name" value="Multidrug resistance efflux transporter EmrE"/>
    <property type="match status" value="1"/>
</dbReference>
<name>A0A2M7H5D2_9BACT</name>
<sequence>MDKVPAWFFLSLTALAAWGFWGFFPKITTTYLNPKSALVWESLGAAIFGLIILTVINFSPDTNTRGVALGILTGMCGMAGALAFLYAVSKGKASVVVTMTALYPLLVILLSYIFLHETINLKQAVGIAFAMVAMVLFVI</sequence>
<keyword evidence="1" id="KW-1133">Transmembrane helix</keyword>
<keyword evidence="1" id="KW-0472">Membrane</keyword>
<comment type="caution">
    <text evidence="3">The sequence shown here is derived from an EMBL/GenBank/DDBJ whole genome shotgun (WGS) entry which is preliminary data.</text>
</comment>
<dbReference type="Proteomes" id="UP000230292">
    <property type="component" value="Unassembled WGS sequence"/>
</dbReference>
<dbReference type="PANTHER" id="PTHR22911">
    <property type="entry name" value="ACYL-MALONYL CONDENSING ENZYME-RELATED"/>
    <property type="match status" value="1"/>
</dbReference>
<feature type="transmembrane region" description="Helical" evidence="1">
    <location>
        <begin position="36"/>
        <end position="56"/>
    </location>
</feature>
<feature type="domain" description="EamA" evidence="2">
    <location>
        <begin position="7"/>
        <end position="138"/>
    </location>
</feature>
<evidence type="ECO:0000313" key="4">
    <source>
        <dbReference type="Proteomes" id="UP000230292"/>
    </source>
</evidence>
<dbReference type="Gene3D" id="1.10.3730.20">
    <property type="match status" value="1"/>
</dbReference>
<dbReference type="GO" id="GO:0016020">
    <property type="term" value="C:membrane"/>
    <property type="evidence" value="ECO:0007669"/>
    <property type="project" value="InterPro"/>
</dbReference>
<organism evidence="3 4">
    <name type="scientific">Candidatus Kerfeldbacteria bacterium CG15_BIG_FIL_POST_REV_8_21_14_020_45_12</name>
    <dbReference type="NCBI Taxonomy" id="2014247"/>
    <lineage>
        <taxon>Bacteria</taxon>
        <taxon>Candidatus Kerfeldiibacteriota</taxon>
    </lineage>
</organism>
<dbReference type="InterPro" id="IPR037185">
    <property type="entry name" value="EmrE-like"/>
</dbReference>
<dbReference type="AlphaFoldDB" id="A0A2M7H5D2"/>
<dbReference type="EMBL" id="PFGC01000004">
    <property type="protein sequence ID" value="PIW37433.1"/>
    <property type="molecule type" value="Genomic_DNA"/>
</dbReference>
<dbReference type="PANTHER" id="PTHR22911:SF137">
    <property type="entry name" value="SOLUTE CARRIER FAMILY 35 MEMBER G2-RELATED"/>
    <property type="match status" value="1"/>
</dbReference>
<keyword evidence="1" id="KW-0812">Transmembrane</keyword>
<proteinExistence type="predicted"/>
<feature type="transmembrane region" description="Helical" evidence="1">
    <location>
        <begin position="68"/>
        <end position="88"/>
    </location>
</feature>